<dbReference type="CDD" id="cd04301">
    <property type="entry name" value="NAT_SF"/>
    <property type="match status" value="1"/>
</dbReference>
<dbReference type="GO" id="GO:0003712">
    <property type="term" value="F:transcription coregulator activity"/>
    <property type="evidence" value="ECO:0007669"/>
    <property type="project" value="TreeGrafter"/>
</dbReference>
<keyword evidence="4" id="KW-0808">Transferase</keyword>
<evidence type="ECO:0000256" key="9">
    <source>
        <dbReference type="ARBA" id="ARBA00022990"/>
    </source>
</evidence>
<feature type="active site" description="Proton donor/acceptor" evidence="11">
    <location>
        <position position="623"/>
    </location>
</feature>
<evidence type="ECO:0000256" key="10">
    <source>
        <dbReference type="ARBA" id="ARBA00023242"/>
    </source>
</evidence>
<feature type="region of interest" description="Disordered" evidence="13">
    <location>
        <begin position="1"/>
        <end position="151"/>
    </location>
</feature>
<dbReference type="GO" id="GO:0004402">
    <property type="term" value="F:histone acetyltransferase activity"/>
    <property type="evidence" value="ECO:0007669"/>
    <property type="project" value="InterPro"/>
</dbReference>
<evidence type="ECO:0000313" key="15">
    <source>
        <dbReference type="EMBL" id="KAG7357129.1"/>
    </source>
</evidence>
<evidence type="ECO:0000256" key="8">
    <source>
        <dbReference type="ARBA" id="ARBA00022853"/>
    </source>
</evidence>
<evidence type="ECO:0000256" key="2">
    <source>
        <dbReference type="ARBA" id="ARBA00010107"/>
    </source>
</evidence>
<protein>
    <recommendedName>
        <fullName evidence="3 12">Histone acetyltransferase</fullName>
        <ecNumber evidence="3 12">2.3.1.48</ecNumber>
    </recommendedName>
</protein>
<feature type="compositionally biased region" description="Acidic residues" evidence="13">
    <location>
        <begin position="78"/>
        <end position="97"/>
    </location>
</feature>
<proteinExistence type="inferred from homology"/>
<dbReference type="GO" id="GO:0005634">
    <property type="term" value="C:nucleus"/>
    <property type="evidence" value="ECO:0007669"/>
    <property type="project" value="UniProtKB-SubCell"/>
</dbReference>
<evidence type="ECO:0000256" key="5">
    <source>
        <dbReference type="ARBA" id="ARBA00022723"/>
    </source>
</evidence>
<dbReference type="FunFam" id="3.40.630.30:FF:000002">
    <property type="entry name" value="Histone acetyltransferase"/>
    <property type="match status" value="1"/>
</dbReference>
<evidence type="ECO:0000256" key="11">
    <source>
        <dbReference type="PIRSR" id="PIRSR602717-51"/>
    </source>
</evidence>
<dbReference type="GO" id="GO:0008270">
    <property type="term" value="F:zinc ion binding"/>
    <property type="evidence" value="ECO:0007669"/>
    <property type="project" value="UniProtKB-KW"/>
</dbReference>
<dbReference type="GO" id="GO:0000785">
    <property type="term" value="C:chromatin"/>
    <property type="evidence" value="ECO:0007669"/>
    <property type="project" value="TreeGrafter"/>
</dbReference>
<dbReference type="OrthoDB" id="787137at2759"/>
<evidence type="ECO:0000313" key="16">
    <source>
        <dbReference type="Proteomes" id="UP000693970"/>
    </source>
</evidence>
<dbReference type="EMBL" id="JAGRRH010000015">
    <property type="protein sequence ID" value="KAG7357129.1"/>
    <property type="molecule type" value="Genomic_DNA"/>
</dbReference>
<evidence type="ECO:0000256" key="7">
    <source>
        <dbReference type="ARBA" id="ARBA00022833"/>
    </source>
</evidence>
<feature type="compositionally biased region" description="Low complexity" evidence="13">
    <location>
        <begin position="115"/>
        <end position="147"/>
    </location>
</feature>
<dbReference type="Proteomes" id="UP000693970">
    <property type="component" value="Unassembled WGS sequence"/>
</dbReference>
<sequence>MPPKKKQTSDGVPSNNNSNKKLRRSSTTNNDEDNNNDNNKNNNNNINHTMDVDTEEGGGSDSRTNDSETNDPTFENTNNDDEDDDNGDNDEEFDDDNNNNNNNGRGRVAALSVNTATEAAAGTGTAERANSTTSTSKTTPRTPSTTTAAMDNHPYARGAVIEVLHGVKESNAEFVDDQGEMGDWSREKTNNDIIGFSKEDEDWWNQDSDEEGDENVGNGNGKAAEKYGNVQSDDGEQKVTVRLCDIIDRVPVASDPGRYRYYVHYRDFNRRMDEWVSMERIVSPPSVGNAKARAIKREEEKRKKEEERRKKAEEEKIIDVTAPRATRRRATTMTPGGATTPVFDEGDGGDDEPRRRPRRRSVDPEDTMNTASGNTPGSGETGGTFTPPPPVMAAEKGVVALPTAAAKTQIGEHVVQTIAAQELDEHEGLDDAALREHEEVTKVKNVSFVELGPYQMETWYFSPLPKELLSERGFIEVLYVCEFTFQMFARKSELRRFQSRIPTERRHPPGNEIYRNGNLSMFEVDGFEERIYCQNLCYIAKLFLDHKTLYFDVDPFLFYVLCEVDDRGFHPVGYYSKEKYSDVGYNLACILTFPSHQRKGYGRFLIAFSYELSKKEEKVGSPEKPMSDLGQQAYKPYWASTIVDFLLNQCPDANSLSIMDISKKTSIMAEDIVFTLNQLSILKIINGVYFIAAEDGLLRTLAKKYPVKEPRVDPSKLHWTPFITEVKKDKFSIHSKKPSVEGNETRGAGGFP</sequence>
<keyword evidence="9" id="KW-0007">Acetylation</keyword>
<keyword evidence="8" id="KW-0156">Chromatin regulator</keyword>
<dbReference type="Pfam" id="PF01853">
    <property type="entry name" value="MOZ_SAS"/>
    <property type="match status" value="1"/>
</dbReference>
<evidence type="ECO:0000256" key="12">
    <source>
        <dbReference type="RuleBase" id="RU361211"/>
    </source>
</evidence>
<dbReference type="PANTHER" id="PTHR10615">
    <property type="entry name" value="HISTONE ACETYLTRANSFERASE"/>
    <property type="match status" value="1"/>
</dbReference>
<keyword evidence="10 12" id="KW-0539">Nucleus</keyword>
<keyword evidence="5" id="KW-0479">Metal-binding</keyword>
<evidence type="ECO:0000256" key="4">
    <source>
        <dbReference type="ARBA" id="ARBA00022679"/>
    </source>
</evidence>
<feature type="compositionally biased region" description="Basic and acidic residues" evidence="13">
    <location>
        <begin position="295"/>
        <end position="318"/>
    </location>
</feature>
<keyword evidence="7" id="KW-0862">Zinc</keyword>
<accession>A0A9K3L8B5</accession>
<dbReference type="GO" id="GO:0006357">
    <property type="term" value="P:regulation of transcription by RNA polymerase II"/>
    <property type="evidence" value="ECO:0007669"/>
    <property type="project" value="TreeGrafter"/>
</dbReference>
<evidence type="ECO:0000256" key="13">
    <source>
        <dbReference type="SAM" id="MobiDB-lite"/>
    </source>
</evidence>
<dbReference type="EC" id="2.3.1.48" evidence="3 12"/>
<evidence type="ECO:0000256" key="6">
    <source>
        <dbReference type="ARBA" id="ARBA00022771"/>
    </source>
</evidence>
<gene>
    <name evidence="15" type="ORF">IV203_001817</name>
</gene>
<evidence type="ECO:0000256" key="1">
    <source>
        <dbReference type="ARBA" id="ARBA00004123"/>
    </source>
</evidence>
<feature type="region of interest" description="Disordered" evidence="13">
    <location>
        <begin position="285"/>
        <end position="391"/>
    </location>
</feature>
<comment type="subcellular location">
    <subcellularLocation>
        <location evidence="1 12">Nucleus</location>
    </subcellularLocation>
</comment>
<feature type="domain" description="MYST-type HAT" evidence="14">
    <location>
        <begin position="441"/>
        <end position="721"/>
    </location>
</feature>
<evidence type="ECO:0000259" key="14">
    <source>
        <dbReference type="PROSITE" id="PS51726"/>
    </source>
</evidence>
<evidence type="ECO:0000256" key="3">
    <source>
        <dbReference type="ARBA" id="ARBA00013184"/>
    </source>
</evidence>
<reference evidence="15" key="2">
    <citation type="submission" date="2021-04" db="EMBL/GenBank/DDBJ databases">
        <authorList>
            <person name="Podell S."/>
        </authorList>
    </citation>
    <scope>NUCLEOTIDE SEQUENCE</scope>
    <source>
        <strain evidence="15">Hildebrandi</strain>
    </source>
</reference>
<feature type="compositionally biased region" description="Acidic residues" evidence="13">
    <location>
        <begin position="203"/>
        <end position="214"/>
    </location>
</feature>
<dbReference type="InterPro" id="IPR025995">
    <property type="entry name" value="Tudor-knot"/>
</dbReference>
<keyword evidence="16" id="KW-1185">Reference proteome</keyword>
<dbReference type="PROSITE" id="PS51726">
    <property type="entry name" value="MYST_HAT"/>
    <property type="match status" value="1"/>
</dbReference>
<comment type="similarity">
    <text evidence="2 12">Belongs to the MYST (SAS/MOZ) family.</text>
</comment>
<dbReference type="PANTHER" id="PTHR10615:SF161">
    <property type="entry name" value="HISTONE ACETYLTRANSFERASE KAT7"/>
    <property type="match status" value="1"/>
</dbReference>
<organism evidence="15 16">
    <name type="scientific">Nitzschia inconspicua</name>
    <dbReference type="NCBI Taxonomy" id="303405"/>
    <lineage>
        <taxon>Eukaryota</taxon>
        <taxon>Sar</taxon>
        <taxon>Stramenopiles</taxon>
        <taxon>Ochrophyta</taxon>
        <taxon>Bacillariophyta</taxon>
        <taxon>Bacillariophyceae</taxon>
        <taxon>Bacillariophycidae</taxon>
        <taxon>Bacillariales</taxon>
        <taxon>Bacillariaceae</taxon>
        <taxon>Nitzschia</taxon>
    </lineage>
</organism>
<dbReference type="InterPro" id="IPR050603">
    <property type="entry name" value="MYST_HAT"/>
</dbReference>
<dbReference type="InterPro" id="IPR040706">
    <property type="entry name" value="Zf-MYST"/>
</dbReference>
<dbReference type="Pfam" id="PF11717">
    <property type="entry name" value="Tudor-knot"/>
    <property type="match status" value="1"/>
</dbReference>
<comment type="caution">
    <text evidence="15">The sequence shown here is derived from an EMBL/GenBank/DDBJ whole genome shotgun (WGS) entry which is preliminary data.</text>
</comment>
<dbReference type="AlphaFoldDB" id="A0A9K3L8B5"/>
<reference evidence="15" key="1">
    <citation type="journal article" date="2021" name="Sci. Rep.">
        <title>Diploid genomic architecture of Nitzschia inconspicua, an elite biomass production diatom.</title>
        <authorList>
            <person name="Oliver A."/>
            <person name="Podell S."/>
            <person name="Pinowska A."/>
            <person name="Traller J.C."/>
            <person name="Smith S.R."/>
            <person name="McClure R."/>
            <person name="Beliaev A."/>
            <person name="Bohutskyi P."/>
            <person name="Hill E.A."/>
            <person name="Rabines A."/>
            <person name="Zheng H."/>
            <person name="Allen L.Z."/>
            <person name="Kuo A."/>
            <person name="Grigoriev I.V."/>
            <person name="Allen A.E."/>
            <person name="Hazlebeck D."/>
            <person name="Allen E.E."/>
        </authorList>
    </citation>
    <scope>NUCLEOTIDE SEQUENCE</scope>
    <source>
        <strain evidence="15">Hildebrandi</strain>
    </source>
</reference>
<dbReference type="InterPro" id="IPR002717">
    <property type="entry name" value="HAT_MYST-type"/>
</dbReference>
<dbReference type="Pfam" id="PF17772">
    <property type="entry name" value="zf-MYST"/>
    <property type="match status" value="1"/>
</dbReference>
<dbReference type="GO" id="GO:0003682">
    <property type="term" value="F:chromatin binding"/>
    <property type="evidence" value="ECO:0007669"/>
    <property type="project" value="TreeGrafter"/>
</dbReference>
<feature type="region of interest" description="Disordered" evidence="13">
    <location>
        <begin position="203"/>
        <end position="228"/>
    </location>
</feature>
<name>A0A9K3L8B5_9STRA</name>
<feature type="compositionally biased region" description="Low complexity" evidence="13">
    <location>
        <begin position="331"/>
        <end position="341"/>
    </location>
</feature>
<keyword evidence="6" id="KW-0863">Zinc-finger</keyword>
<comment type="catalytic activity">
    <reaction evidence="12">
        <text>L-lysyl-[protein] + acetyl-CoA = N(6)-acetyl-L-lysyl-[protein] + CoA + H(+)</text>
        <dbReference type="Rhea" id="RHEA:45948"/>
        <dbReference type="Rhea" id="RHEA-COMP:9752"/>
        <dbReference type="Rhea" id="RHEA-COMP:10731"/>
        <dbReference type="ChEBI" id="CHEBI:15378"/>
        <dbReference type="ChEBI" id="CHEBI:29969"/>
        <dbReference type="ChEBI" id="CHEBI:57287"/>
        <dbReference type="ChEBI" id="CHEBI:57288"/>
        <dbReference type="ChEBI" id="CHEBI:61930"/>
        <dbReference type="EC" id="2.3.1.48"/>
    </reaction>
</comment>
<feature type="compositionally biased region" description="Low complexity" evidence="13">
    <location>
        <begin position="36"/>
        <end position="47"/>
    </location>
</feature>